<proteinExistence type="predicted"/>
<protein>
    <submittedName>
        <fullName evidence="1">Uncharacterized protein</fullName>
    </submittedName>
</protein>
<accession>A0A0A9C1F4</accession>
<sequence>MTVRLSNTVEKGPINKTLEAYIRILIIT</sequence>
<dbReference type="EMBL" id="GBRH01228489">
    <property type="protein sequence ID" value="JAD69406.1"/>
    <property type="molecule type" value="Transcribed_RNA"/>
</dbReference>
<reference evidence="1" key="2">
    <citation type="journal article" date="2015" name="Data Brief">
        <title>Shoot transcriptome of the giant reed, Arundo donax.</title>
        <authorList>
            <person name="Barrero R.A."/>
            <person name="Guerrero F.D."/>
            <person name="Moolhuijzen P."/>
            <person name="Goolsby J.A."/>
            <person name="Tidwell J."/>
            <person name="Bellgard S.E."/>
            <person name="Bellgard M.I."/>
        </authorList>
    </citation>
    <scope>NUCLEOTIDE SEQUENCE</scope>
    <source>
        <tissue evidence="1">Shoot tissue taken approximately 20 cm above the soil surface</tissue>
    </source>
</reference>
<organism evidence="1">
    <name type="scientific">Arundo donax</name>
    <name type="common">Giant reed</name>
    <name type="synonym">Donax arundinaceus</name>
    <dbReference type="NCBI Taxonomy" id="35708"/>
    <lineage>
        <taxon>Eukaryota</taxon>
        <taxon>Viridiplantae</taxon>
        <taxon>Streptophyta</taxon>
        <taxon>Embryophyta</taxon>
        <taxon>Tracheophyta</taxon>
        <taxon>Spermatophyta</taxon>
        <taxon>Magnoliopsida</taxon>
        <taxon>Liliopsida</taxon>
        <taxon>Poales</taxon>
        <taxon>Poaceae</taxon>
        <taxon>PACMAD clade</taxon>
        <taxon>Arundinoideae</taxon>
        <taxon>Arundineae</taxon>
        <taxon>Arundo</taxon>
    </lineage>
</organism>
<dbReference type="AlphaFoldDB" id="A0A0A9C1F4"/>
<reference evidence="1" key="1">
    <citation type="submission" date="2014-09" db="EMBL/GenBank/DDBJ databases">
        <authorList>
            <person name="Magalhaes I.L.F."/>
            <person name="Oliveira U."/>
            <person name="Santos F.R."/>
            <person name="Vidigal T.H.D.A."/>
            <person name="Brescovit A.D."/>
            <person name="Santos A.J."/>
        </authorList>
    </citation>
    <scope>NUCLEOTIDE SEQUENCE</scope>
    <source>
        <tissue evidence="1">Shoot tissue taken approximately 20 cm above the soil surface</tissue>
    </source>
</reference>
<name>A0A0A9C1F4_ARUDO</name>
<evidence type="ECO:0000313" key="1">
    <source>
        <dbReference type="EMBL" id="JAD69406.1"/>
    </source>
</evidence>